<sequence length="42" mass="4725">MDPTDPGSVAERPPLRFGANYVPSHGWFYSCSTSTRAPRRRT</sequence>
<reference evidence="1 2" key="1">
    <citation type="submission" date="2020-08" db="EMBL/GenBank/DDBJ databases">
        <title>Sequencing the genomes of 1000 actinobacteria strains.</title>
        <authorList>
            <person name="Klenk H.-P."/>
        </authorList>
    </citation>
    <scope>NUCLEOTIDE SEQUENCE [LARGE SCALE GENOMIC DNA]</scope>
    <source>
        <strain evidence="1 2">DSM 105369</strain>
    </source>
</reference>
<dbReference type="EMBL" id="JACHVQ010000001">
    <property type="protein sequence ID" value="MBB2892390.1"/>
    <property type="molecule type" value="Genomic_DNA"/>
</dbReference>
<protein>
    <submittedName>
        <fullName evidence="1">Uncharacterized protein</fullName>
    </submittedName>
</protein>
<comment type="caution">
    <text evidence="1">The sequence shown here is derived from an EMBL/GenBank/DDBJ whole genome shotgun (WGS) entry which is preliminary data.</text>
</comment>
<gene>
    <name evidence="1" type="ORF">FHU39_002374</name>
</gene>
<name>A0A839N3Q6_9MICO</name>
<accession>A0A839N3Q6</accession>
<dbReference type="AlphaFoldDB" id="A0A839N3Q6"/>
<dbReference type="Proteomes" id="UP000559182">
    <property type="component" value="Unassembled WGS sequence"/>
</dbReference>
<organism evidence="1 2">
    <name type="scientific">Flexivirga oryzae</name>
    <dbReference type="NCBI Taxonomy" id="1794944"/>
    <lineage>
        <taxon>Bacteria</taxon>
        <taxon>Bacillati</taxon>
        <taxon>Actinomycetota</taxon>
        <taxon>Actinomycetes</taxon>
        <taxon>Micrococcales</taxon>
        <taxon>Dermacoccaceae</taxon>
        <taxon>Flexivirga</taxon>
    </lineage>
</organism>
<evidence type="ECO:0000313" key="1">
    <source>
        <dbReference type="EMBL" id="MBB2892390.1"/>
    </source>
</evidence>
<proteinExistence type="predicted"/>
<keyword evidence="2" id="KW-1185">Reference proteome</keyword>
<evidence type="ECO:0000313" key="2">
    <source>
        <dbReference type="Proteomes" id="UP000559182"/>
    </source>
</evidence>